<dbReference type="PRINTS" id="PR00180">
    <property type="entry name" value="CRETINALDHBP"/>
</dbReference>
<dbReference type="SUPFAM" id="SSF46938">
    <property type="entry name" value="CRAL/TRIO N-terminal domain"/>
    <property type="match status" value="3"/>
</dbReference>
<dbReference type="InterPro" id="IPR011074">
    <property type="entry name" value="CRAL/TRIO_N_dom"/>
</dbReference>
<dbReference type="Proteomes" id="UP000075885">
    <property type="component" value="Unassembled WGS sequence"/>
</dbReference>
<name>A0A182PUU6_9DIPT</name>
<protein>
    <recommendedName>
        <fullName evidence="1">CRAL-TRIO domain-containing protein</fullName>
    </recommendedName>
</protein>
<evidence type="ECO:0000313" key="2">
    <source>
        <dbReference type="EnsemblMetazoa" id="AEPI010733-PA"/>
    </source>
</evidence>
<dbReference type="AlphaFoldDB" id="A0A182PUU6"/>
<dbReference type="Pfam" id="PF00650">
    <property type="entry name" value="CRAL_TRIO"/>
    <property type="match status" value="3"/>
</dbReference>
<dbReference type="SUPFAM" id="SSF52087">
    <property type="entry name" value="CRAL/TRIO domain"/>
    <property type="match status" value="3"/>
</dbReference>
<dbReference type="SMART" id="SM00516">
    <property type="entry name" value="SEC14"/>
    <property type="match status" value="2"/>
</dbReference>
<feature type="domain" description="CRAL-TRIO" evidence="1">
    <location>
        <begin position="111"/>
        <end position="271"/>
    </location>
</feature>
<feature type="domain" description="CRAL-TRIO" evidence="1">
    <location>
        <begin position="420"/>
        <end position="572"/>
    </location>
</feature>
<accession>A0A182PUU6</accession>
<proteinExistence type="predicted"/>
<dbReference type="InterPro" id="IPR001251">
    <property type="entry name" value="CRAL-TRIO_dom"/>
</dbReference>
<feature type="domain" description="CRAL-TRIO" evidence="1">
    <location>
        <begin position="753"/>
        <end position="901"/>
    </location>
</feature>
<evidence type="ECO:0000313" key="3">
    <source>
        <dbReference type="Proteomes" id="UP000075885"/>
    </source>
</evidence>
<reference evidence="2" key="2">
    <citation type="submission" date="2020-05" db="UniProtKB">
        <authorList>
            <consortium name="EnsemblMetazoa"/>
        </authorList>
    </citation>
    <scope>IDENTIFICATION</scope>
    <source>
        <strain evidence="2">Epiroticus2</strain>
    </source>
</reference>
<dbReference type="VEuPathDB" id="VectorBase:AEPI010733"/>
<dbReference type="PANTHER" id="PTHR10174:SF166">
    <property type="entry name" value="LD40136P"/>
    <property type="match status" value="1"/>
</dbReference>
<dbReference type="PROSITE" id="PS50191">
    <property type="entry name" value="CRAL_TRIO"/>
    <property type="match status" value="3"/>
</dbReference>
<dbReference type="PANTHER" id="PTHR10174">
    <property type="entry name" value="ALPHA-TOCOPHEROL TRANSFER PROTEIN-RELATED"/>
    <property type="match status" value="1"/>
</dbReference>
<dbReference type="GO" id="GO:1902936">
    <property type="term" value="F:phosphatidylinositol bisphosphate binding"/>
    <property type="evidence" value="ECO:0007669"/>
    <property type="project" value="TreeGrafter"/>
</dbReference>
<dbReference type="GO" id="GO:0016020">
    <property type="term" value="C:membrane"/>
    <property type="evidence" value="ECO:0007669"/>
    <property type="project" value="TreeGrafter"/>
</dbReference>
<sequence length="956" mass="111661">MESHQLPYQVDKCPKSYEEYKFTLPALYREVAKEELREDDVVREKALTKMRHWIAENPYIFKCRTDAKFLLRFLRFRQFSVPMACEALERYLTVRELYPGWFKKLDCTDPIMQEILDYEPFTYIGQDSAGRAAFVIRFGRFNNEKHTAAQDARYMALILETVLEWEEFQIGGCQVFIDYRDCSIGNFEKWSTSELKIMMDVYSRSYPLRYGEIHGAKLPKQAVPVLETFLSFANPKLREKINCYPTIAELEKRIDPGCKPIAYGGTVDFDELNRAFRKRIEEQREIVLGLDGMEIDVDHYASVWDSEEVQPECPKSYDEYKFTLPALYREVAKEELREDDTVREKALTEMRHWIAENPYIFKCRTDAKFLLRFLRFRQFSVPMACEALERYLTVRELYPGWFKHLDCTEPTMKEIFHNGPFTLLGWDTYGRLVGLSRFSRFDGEKHTPAQDARFMALVMETMLECEEFQVGGCHILLDFEGSTASNFEKWSTTDLKIMMDAYSHTYPLRYADDIHSAGLPKYGSTVIDTFLSFANPKMREKISCYSTVAEIEKYFEAPLKPAIYGGSVDLEQANRALWKRMEDQRAVVLGLDQMEIDVDYYSSRWNFEGTTPDEIAAGAMFKRFGRLHACTSIMAPPSVQKCPEKYDLYQPVRSALHRQIAQDELREEPAIAEQALQQMRDWIAKNPAIRNCRTDASFLLRFLRVRKFSHVAACETLERYLVARQRFPEWYGKLDTAEPWVRDLIDSEFVVPLGRDERGRIVHLVRYANLDLDRFQVADQIRFFTMVFESIFEDELNQISGVVCVFDDTNVPMRAFGQWSLTEIKNYIDCVTRALPLRVKEVHVVNLPLFGATVGEWIMSCCSEKLRSRVKCYRTMDEFVGKCNMLSLLPKEYGGSQDRMDLKRQLKDSLDRHRNIILALDDMEVDEKRCLLVKNQTNPMAGEQGMIGSFRKLDVD</sequence>
<dbReference type="EnsemblMetazoa" id="AEPI010733-RA">
    <property type="protein sequence ID" value="AEPI010733-PA"/>
    <property type="gene ID" value="AEPI010733"/>
</dbReference>
<organism evidence="2 3">
    <name type="scientific">Anopheles epiroticus</name>
    <dbReference type="NCBI Taxonomy" id="199890"/>
    <lineage>
        <taxon>Eukaryota</taxon>
        <taxon>Metazoa</taxon>
        <taxon>Ecdysozoa</taxon>
        <taxon>Arthropoda</taxon>
        <taxon>Hexapoda</taxon>
        <taxon>Insecta</taxon>
        <taxon>Pterygota</taxon>
        <taxon>Neoptera</taxon>
        <taxon>Endopterygota</taxon>
        <taxon>Diptera</taxon>
        <taxon>Nematocera</taxon>
        <taxon>Culicoidea</taxon>
        <taxon>Culicidae</taxon>
        <taxon>Anophelinae</taxon>
        <taxon>Anopheles</taxon>
    </lineage>
</organism>
<reference evidence="3" key="1">
    <citation type="submission" date="2013-03" db="EMBL/GenBank/DDBJ databases">
        <title>The Genome Sequence of Anopheles epiroticus epiroticus2.</title>
        <authorList>
            <consortium name="The Broad Institute Genomics Platform"/>
            <person name="Neafsey D.E."/>
            <person name="Howell P."/>
            <person name="Walker B."/>
            <person name="Young S.K."/>
            <person name="Zeng Q."/>
            <person name="Gargeya S."/>
            <person name="Fitzgerald M."/>
            <person name="Haas B."/>
            <person name="Abouelleil A."/>
            <person name="Allen A.W."/>
            <person name="Alvarado L."/>
            <person name="Arachchi H.M."/>
            <person name="Berlin A.M."/>
            <person name="Chapman S.B."/>
            <person name="Gainer-Dewar J."/>
            <person name="Goldberg J."/>
            <person name="Griggs A."/>
            <person name="Gujja S."/>
            <person name="Hansen M."/>
            <person name="Howarth C."/>
            <person name="Imamovic A."/>
            <person name="Ireland A."/>
            <person name="Larimer J."/>
            <person name="McCowan C."/>
            <person name="Murphy C."/>
            <person name="Pearson M."/>
            <person name="Poon T.W."/>
            <person name="Priest M."/>
            <person name="Roberts A."/>
            <person name="Saif S."/>
            <person name="Shea T."/>
            <person name="Sisk P."/>
            <person name="Sykes S."/>
            <person name="Wortman J."/>
            <person name="Nusbaum C."/>
            <person name="Birren B."/>
        </authorList>
    </citation>
    <scope>NUCLEOTIDE SEQUENCE [LARGE SCALE GENOMIC DNA]</scope>
    <source>
        <strain evidence="3">Epiroticus2</strain>
    </source>
</reference>
<dbReference type="Gene3D" id="1.10.8.20">
    <property type="entry name" value="N-terminal domain of phosphatidylinositol transfer protein sec14p"/>
    <property type="match status" value="3"/>
</dbReference>
<dbReference type="STRING" id="199890.A0A182PUU6"/>
<dbReference type="InterPro" id="IPR036273">
    <property type="entry name" value="CRAL/TRIO_N_dom_sf"/>
</dbReference>
<dbReference type="CDD" id="cd00170">
    <property type="entry name" value="SEC14"/>
    <property type="match status" value="3"/>
</dbReference>
<dbReference type="Gene3D" id="3.40.525.10">
    <property type="entry name" value="CRAL-TRIO lipid binding domain"/>
    <property type="match status" value="3"/>
</dbReference>
<evidence type="ECO:0000259" key="1">
    <source>
        <dbReference type="PROSITE" id="PS50191"/>
    </source>
</evidence>
<dbReference type="InterPro" id="IPR036865">
    <property type="entry name" value="CRAL-TRIO_dom_sf"/>
</dbReference>
<dbReference type="SMART" id="SM01100">
    <property type="entry name" value="CRAL_TRIO_N"/>
    <property type="match status" value="3"/>
</dbReference>
<keyword evidence="3" id="KW-1185">Reference proteome</keyword>